<keyword evidence="7" id="KW-0067">ATP-binding</keyword>
<evidence type="ECO:0000313" key="15">
    <source>
        <dbReference type="Proteomes" id="UP000247810"/>
    </source>
</evidence>
<dbReference type="CDD" id="cd18604">
    <property type="entry name" value="ABC_6TM_VMR1_D2_like"/>
    <property type="match status" value="1"/>
</dbReference>
<keyword evidence="15" id="KW-1185">Reference proteome</keyword>
<comment type="similarity">
    <text evidence="2">Belongs to the ABC transporter superfamily. ABCC family. Conjugate transporter (TC 3.A.1.208) subfamily.</text>
</comment>
<feature type="transmembrane region" description="Helical" evidence="11">
    <location>
        <begin position="359"/>
        <end position="377"/>
    </location>
</feature>
<dbReference type="OrthoDB" id="6500128at2759"/>
<feature type="domain" description="ABC transporter" evidence="12">
    <location>
        <begin position="528"/>
        <end position="770"/>
    </location>
</feature>
<dbReference type="STRING" id="1448320.A0A319DWM8"/>
<evidence type="ECO:0000256" key="3">
    <source>
        <dbReference type="ARBA" id="ARBA00022448"/>
    </source>
</evidence>
<dbReference type="PROSITE" id="PS00211">
    <property type="entry name" value="ABC_TRANSPORTER_1"/>
    <property type="match status" value="2"/>
</dbReference>
<organism evidence="14 15">
    <name type="scientific">Aspergillus ellipticus CBS 707.79</name>
    <dbReference type="NCBI Taxonomy" id="1448320"/>
    <lineage>
        <taxon>Eukaryota</taxon>
        <taxon>Fungi</taxon>
        <taxon>Dikarya</taxon>
        <taxon>Ascomycota</taxon>
        <taxon>Pezizomycotina</taxon>
        <taxon>Eurotiomycetes</taxon>
        <taxon>Eurotiomycetidae</taxon>
        <taxon>Eurotiales</taxon>
        <taxon>Aspergillaceae</taxon>
        <taxon>Aspergillus</taxon>
        <taxon>Aspergillus subgen. Circumdati</taxon>
    </lineage>
</organism>
<evidence type="ECO:0000313" key="14">
    <source>
        <dbReference type="EMBL" id="PYH95813.1"/>
    </source>
</evidence>
<evidence type="ECO:0000256" key="2">
    <source>
        <dbReference type="ARBA" id="ARBA00009726"/>
    </source>
</evidence>
<evidence type="ECO:0000256" key="7">
    <source>
        <dbReference type="ARBA" id="ARBA00022840"/>
    </source>
</evidence>
<evidence type="ECO:0000256" key="4">
    <source>
        <dbReference type="ARBA" id="ARBA00022692"/>
    </source>
</evidence>
<dbReference type="GO" id="GO:0005524">
    <property type="term" value="F:ATP binding"/>
    <property type="evidence" value="ECO:0007669"/>
    <property type="project" value="UniProtKB-KW"/>
</dbReference>
<dbReference type="PANTHER" id="PTHR24223">
    <property type="entry name" value="ATP-BINDING CASSETTE SUB-FAMILY C"/>
    <property type="match status" value="1"/>
</dbReference>
<dbReference type="InterPro" id="IPR003439">
    <property type="entry name" value="ABC_transporter-like_ATP-bd"/>
</dbReference>
<accession>A0A319DWM8</accession>
<dbReference type="InterPro" id="IPR050173">
    <property type="entry name" value="ABC_transporter_C-like"/>
</dbReference>
<feature type="transmembrane region" description="Helical" evidence="11">
    <location>
        <begin position="483"/>
        <end position="500"/>
    </location>
</feature>
<gene>
    <name evidence="14" type="ORF">BO71DRAFT_473500</name>
</gene>
<dbReference type="SMART" id="SM00382">
    <property type="entry name" value="AAA"/>
    <property type="match status" value="2"/>
</dbReference>
<comment type="subcellular location">
    <subcellularLocation>
        <location evidence="1">Membrane</location>
        <topology evidence="1">Multi-pass membrane protein</topology>
    </subcellularLocation>
</comment>
<dbReference type="Pfam" id="PF00664">
    <property type="entry name" value="ABC_membrane"/>
    <property type="match status" value="2"/>
</dbReference>
<dbReference type="Pfam" id="PF00005">
    <property type="entry name" value="ABC_tran"/>
    <property type="match status" value="2"/>
</dbReference>
<dbReference type="CDD" id="cd03250">
    <property type="entry name" value="ABCC_MRP_domain1"/>
    <property type="match status" value="1"/>
</dbReference>
<name>A0A319DWM8_9EURO</name>
<evidence type="ECO:0000256" key="9">
    <source>
        <dbReference type="ARBA" id="ARBA00023136"/>
    </source>
</evidence>
<feature type="transmembrane region" description="Helical" evidence="11">
    <location>
        <begin position="869"/>
        <end position="890"/>
    </location>
</feature>
<feature type="transmembrane region" description="Helical" evidence="11">
    <location>
        <begin position="443"/>
        <end position="463"/>
    </location>
</feature>
<dbReference type="InterPro" id="IPR003593">
    <property type="entry name" value="AAA+_ATPase"/>
</dbReference>
<dbReference type="FunFam" id="3.40.50.300:FF:000610">
    <property type="entry name" value="Multidrug resistance-associated ABC transporter"/>
    <property type="match status" value="1"/>
</dbReference>
<dbReference type="GO" id="GO:0016020">
    <property type="term" value="C:membrane"/>
    <property type="evidence" value="ECO:0007669"/>
    <property type="project" value="UniProtKB-SubCell"/>
</dbReference>
<dbReference type="Proteomes" id="UP000247810">
    <property type="component" value="Unassembled WGS sequence"/>
</dbReference>
<evidence type="ECO:0000256" key="5">
    <source>
        <dbReference type="ARBA" id="ARBA00022737"/>
    </source>
</evidence>
<dbReference type="InterPro" id="IPR017871">
    <property type="entry name" value="ABC_transporter-like_CS"/>
</dbReference>
<feature type="domain" description="ABC transmembrane type-1" evidence="13">
    <location>
        <begin position="812"/>
        <end position="1111"/>
    </location>
</feature>
<dbReference type="PROSITE" id="PS50893">
    <property type="entry name" value="ABC_TRANSPORTER_2"/>
    <property type="match status" value="2"/>
</dbReference>
<dbReference type="PROSITE" id="PS50929">
    <property type="entry name" value="ABC_TM1F"/>
    <property type="match status" value="2"/>
</dbReference>
<dbReference type="GO" id="GO:0140359">
    <property type="term" value="F:ABC-type transporter activity"/>
    <property type="evidence" value="ECO:0007669"/>
    <property type="project" value="InterPro"/>
</dbReference>
<feature type="transmembrane region" description="Helical" evidence="11">
    <location>
        <begin position="1053"/>
        <end position="1074"/>
    </location>
</feature>
<evidence type="ECO:0000256" key="6">
    <source>
        <dbReference type="ARBA" id="ARBA00022741"/>
    </source>
</evidence>
<keyword evidence="3" id="KW-0813">Transport</keyword>
<feature type="domain" description="ABC transmembrane type-1" evidence="13">
    <location>
        <begin position="217"/>
        <end position="497"/>
    </location>
</feature>
<dbReference type="InterPro" id="IPR027417">
    <property type="entry name" value="P-loop_NTPase"/>
</dbReference>
<protein>
    <submittedName>
        <fullName evidence="14">ABC multidrug transporter</fullName>
    </submittedName>
</protein>
<dbReference type="SUPFAM" id="SSF52540">
    <property type="entry name" value="P-loop containing nucleoside triphosphate hydrolases"/>
    <property type="match status" value="2"/>
</dbReference>
<dbReference type="SUPFAM" id="SSF90123">
    <property type="entry name" value="ABC transporter transmembrane region"/>
    <property type="match status" value="2"/>
</dbReference>
<dbReference type="GO" id="GO:0016887">
    <property type="term" value="F:ATP hydrolysis activity"/>
    <property type="evidence" value="ECO:0007669"/>
    <property type="project" value="InterPro"/>
</dbReference>
<evidence type="ECO:0000256" key="1">
    <source>
        <dbReference type="ARBA" id="ARBA00004141"/>
    </source>
</evidence>
<evidence type="ECO:0000256" key="8">
    <source>
        <dbReference type="ARBA" id="ARBA00022989"/>
    </source>
</evidence>
<dbReference type="CDD" id="cd18596">
    <property type="entry name" value="ABC_6TM_VMR1_D1_like"/>
    <property type="match status" value="1"/>
</dbReference>
<keyword evidence="8 11" id="KW-1133">Transmembrane helix</keyword>
<feature type="domain" description="ABC transporter" evidence="12">
    <location>
        <begin position="1147"/>
        <end position="1382"/>
    </location>
</feature>
<dbReference type="Gene3D" id="1.20.1560.10">
    <property type="entry name" value="ABC transporter type 1, transmembrane domain"/>
    <property type="match status" value="2"/>
</dbReference>
<dbReference type="Gene3D" id="3.40.50.300">
    <property type="entry name" value="P-loop containing nucleotide triphosphate hydrolases"/>
    <property type="match status" value="2"/>
</dbReference>
<feature type="region of interest" description="Disordered" evidence="10">
    <location>
        <begin position="772"/>
        <end position="795"/>
    </location>
</feature>
<feature type="transmembrane region" description="Helical" evidence="11">
    <location>
        <begin position="91"/>
        <end position="109"/>
    </location>
</feature>
<dbReference type="GO" id="GO:0005737">
    <property type="term" value="C:cytoplasm"/>
    <property type="evidence" value="ECO:0007669"/>
    <property type="project" value="UniProtKB-ARBA"/>
</dbReference>
<feature type="transmembrane region" description="Helical" evidence="11">
    <location>
        <begin position="21"/>
        <end position="41"/>
    </location>
</feature>
<evidence type="ECO:0000256" key="10">
    <source>
        <dbReference type="SAM" id="MobiDB-lite"/>
    </source>
</evidence>
<dbReference type="CDD" id="cd03244">
    <property type="entry name" value="ABCC_MRP_domain2"/>
    <property type="match status" value="1"/>
</dbReference>
<keyword evidence="5" id="KW-0677">Repeat</keyword>
<dbReference type="FunFam" id="1.20.1560.10:FF:000013">
    <property type="entry name" value="ABC transporter C family member 2"/>
    <property type="match status" value="1"/>
</dbReference>
<reference evidence="14 15" key="1">
    <citation type="submission" date="2018-02" db="EMBL/GenBank/DDBJ databases">
        <title>The genomes of Aspergillus section Nigri reveals drivers in fungal speciation.</title>
        <authorList>
            <consortium name="DOE Joint Genome Institute"/>
            <person name="Vesth T.C."/>
            <person name="Nybo J."/>
            <person name="Theobald S."/>
            <person name="Brandl J."/>
            <person name="Frisvad J.C."/>
            <person name="Nielsen K.F."/>
            <person name="Lyhne E.K."/>
            <person name="Kogle M.E."/>
            <person name="Kuo A."/>
            <person name="Riley R."/>
            <person name="Clum A."/>
            <person name="Nolan M."/>
            <person name="Lipzen A."/>
            <person name="Salamov A."/>
            <person name="Henrissat B."/>
            <person name="Wiebenga A."/>
            <person name="De vries R.P."/>
            <person name="Grigoriev I.V."/>
            <person name="Mortensen U.H."/>
            <person name="Andersen M.R."/>
            <person name="Baker S.E."/>
        </authorList>
    </citation>
    <scope>NUCLEOTIDE SEQUENCE [LARGE SCALE GENOMIC DNA]</scope>
    <source>
        <strain evidence="14 15">CBS 707.79</strain>
    </source>
</reference>
<feature type="transmembrane region" description="Helical" evidence="11">
    <location>
        <begin position="809"/>
        <end position="828"/>
    </location>
</feature>
<keyword evidence="4 11" id="KW-0812">Transmembrane</keyword>
<dbReference type="EMBL" id="KZ825848">
    <property type="protein sequence ID" value="PYH95813.1"/>
    <property type="molecule type" value="Genomic_DNA"/>
</dbReference>
<evidence type="ECO:0000259" key="13">
    <source>
        <dbReference type="PROSITE" id="PS50929"/>
    </source>
</evidence>
<sequence length="1394" mass="154326">MYSDEDGTASAHSEEVYTDDILLLVTITSLLSSLGFSFAVANREYALENLYSLSLRVSGLLSWGKLLWPVLAFHSLCLYGSQDPRKTYKAGLRGSLLSIFIILSVLQDISTVRRPFRVPVLAYLQTLFPRRPALFTPEGKPVDLENSASAFHKYTLHWVSSALRLAADQVPADQLPALNYNSRSKSQPLLLIESKTSLWNRIIADRYAQLFKQFSIMAVRTVLTFSPPYCVMRLLKSLEDRHGPSSEAWTWLIGVGLSSTCHTLVDYRLLWIQWSDMAIPVRAQLIQSIFHKALRVKDSKDPSNSKSKASDKPEALNLISSDTLTYSKFTAVGHYIPASLARFFFSLLFLVRLLGWESALAAIVVTAVSVPIHTFVINKERAAQKTLSVARDKKTKAINEAMHALRQIKFSAMETQWEERLEGFRQEEIKQLRKRFVAKNIRSAWGVASPFTVAAASICTYAYRQGSISPSIIFPMIELLPHLQGTLGFLPVIFHDYFGAKTSASRMEKYLRRPEQKRVVESSPSGDVSFHDASIAWPSDEFKSGASQEKPTTVHNFALRDINLRFPAGELSIINGKTGSGKSLLLAAILGEVDLLQGRIQAPSAADGQPVAFVSQTPWLQSATIKENILFGSPVDTGRYEKVLKACALLPDLAALAKGDETQIGLRGVKLSGGQRARLSFARAIYSTAQVLVLDDIFSALDSHVSRDIFQALTGELCRGRTRILATHRVSLCLPATKYIVHVQNNTIEYAGNTDSIDAKWELVEPEMAAEPVVTETPPVKEKPKKSTGSKPKAAKLDSRTDMRVYKSYFTASGGLWFTLLYILGLIAKQLLSSLTKRTLGRINSAHPKPAIDSPKISLVANVDDGLQYYLWLYLLLSFLAVVLEFFFNLHTFAGSLRASKTLFRKITFNILRMPLLWLDTTPIGEVLKRFTVDTRNVDDNVLVTMSEFADYIVQITVIVCIGLYTSRYTSVLTVALVYWCIQVGQRYIKARTIVKRANAEPTADIFEHFTSSAAGVSTIRAFGAVDRLADQMHHRLDRLSSARRHFQMFNRWMGLQMSLVGILFSTGTGIILLSSVSLIDASLIGFSLSFSMGFSQAVFKGINNLGMLETYMDSAADVTAYAELETEQQDGDEVPEDWPAQGKVEVQGLDVAYSADLPLVLKDVSFTVEGGKRIGVVGRTGAGKSSLTLSLLRLVEPHGGTILVDGIDISTIKVQYLRSRIAFIPQDPVLFSGTVRANLDPFSQVRDDKLADALRRVQLLAENPEDETSGLFTLDSAISAGGANMSQGQRQLLCLARILIKNPKVIILDEATSAVDHKTDLLIQETIRSQFHGTLIVVAHRLRTIASFDQVLVLRAGEVAEIGSPRELLRGQGLFYDLVQSSEDREFLTGTIG</sequence>
<dbReference type="VEuPathDB" id="FungiDB:BO71DRAFT_473500"/>
<proteinExistence type="inferred from homology"/>
<dbReference type="InterPro" id="IPR036640">
    <property type="entry name" value="ABC1_TM_sf"/>
</dbReference>
<keyword evidence="6" id="KW-0547">Nucleotide-binding</keyword>
<dbReference type="InterPro" id="IPR011527">
    <property type="entry name" value="ABC1_TM_dom"/>
</dbReference>
<dbReference type="PANTHER" id="PTHR24223:SF456">
    <property type="entry name" value="MULTIDRUG RESISTANCE-ASSOCIATED PROTEIN LETHAL(2)03659"/>
    <property type="match status" value="1"/>
</dbReference>
<evidence type="ECO:0000259" key="12">
    <source>
        <dbReference type="PROSITE" id="PS50893"/>
    </source>
</evidence>
<evidence type="ECO:0000256" key="11">
    <source>
        <dbReference type="SAM" id="Phobius"/>
    </source>
</evidence>
<keyword evidence="9 11" id="KW-0472">Membrane</keyword>
<feature type="transmembrane region" description="Helical" evidence="11">
    <location>
        <begin position="53"/>
        <end position="71"/>
    </location>
</feature>